<dbReference type="OrthoDB" id="421374at2759"/>
<organism evidence="6 7">
    <name type="scientific">Python bivittatus</name>
    <name type="common">Burmese python</name>
    <name type="synonym">Python molurus bivittatus</name>
    <dbReference type="NCBI Taxonomy" id="176946"/>
    <lineage>
        <taxon>Eukaryota</taxon>
        <taxon>Metazoa</taxon>
        <taxon>Chordata</taxon>
        <taxon>Craniata</taxon>
        <taxon>Vertebrata</taxon>
        <taxon>Euteleostomi</taxon>
        <taxon>Lepidosauria</taxon>
        <taxon>Squamata</taxon>
        <taxon>Bifurcata</taxon>
        <taxon>Unidentata</taxon>
        <taxon>Episquamata</taxon>
        <taxon>Toxicofera</taxon>
        <taxon>Serpentes</taxon>
        <taxon>Henophidia</taxon>
        <taxon>Pythonidae</taxon>
        <taxon>Python</taxon>
    </lineage>
</organism>
<dbReference type="InterPro" id="IPR048278">
    <property type="entry name" value="PFN"/>
</dbReference>
<keyword evidence="4" id="KW-0206">Cytoskeleton</keyword>
<dbReference type="InterPro" id="IPR005455">
    <property type="entry name" value="PFN_euk"/>
</dbReference>
<evidence type="ECO:0000313" key="7">
    <source>
        <dbReference type="RefSeq" id="XP_007444960.2"/>
    </source>
</evidence>
<dbReference type="PRINTS" id="PR01639">
    <property type="entry name" value="PROFILINMAML"/>
</dbReference>
<evidence type="ECO:0000256" key="5">
    <source>
        <dbReference type="RuleBase" id="RU003909"/>
    </source>
</evidence>
<dbReference type="GO" id="GO:0032233">
    <property type="term" value="P:positive regulation of actin filament bundle assembly"/>
    <property type="evidence" value="ECO:0007669"/>
    <property type="project" value="TreeGrafter"/>
</dbReference>
<dbReference type="Proteomes" id="UP000695026">
    <property type="component" value="Unplaced"/>
</dbReference>
<dbReference type="GO" id="GO:0030036">
    <property type="term" value="P:actin cytoskeleton organization"/>
    <property type="evidence" value="ECO:0007669"/>
    <property type="project" value="InterPro"/>
</dbReference>
<accession>A0A9F2WMC7</accession>
<dbReference type="GO" id="GO:0005737">
    <property type="term" value="C:cytoplasm"/>
    <property type="evidence" value="ECO:0007669"/>
    <property type="project" value="TreeGrafter"/>
</dbReference>
<dbReference type="GO" id="GO:0030833">
    <property type="term" value="P:regulation of actin filament polymerization"/>
    <property type="evidence" value="ECO:0007669"/>
    <property type="project" value="TreeGrafter"/>
</dbReference>
<dbReference type="PANTHER" id="PTHR13936">
    <property type="entry name" value="PROFILIN"/>
    <property type="match status" value="1"/>
</dbReference>
<feature type="non-terminal residue" evidence="7">
    <location>
        <position position="1"/>
    </location>
</feature>
<evidence type="ECO:0000256" key="2">
    <source>
        <dbReference type="ARBA" id="ARBA00010058"/>
    </source>
</evidence>
<dbReference type="AlphaFoldDB" id="A0A9F2WMC7"/>
<dbReference type="GeneID" id="103054709"/>
<dbReference type="RefSeq" id="XP_007444960.2">
    <property type="nucleotide sequence ID" value="XM_007444898.3"/>
</dbReference>
<dbReference type="Pfam" id="PF00235">
    <property type="entry name" value="Profilin"/>
    <property type="match status" value="1"/>
</dbReference>
<dbReference type="CDD" id="cd00148">
    <property type="entry name" value="PROF"/>
    <property type="match status" value="1"/>
</dbReference>
<evidence type="ECO:0000256" key="4">
    <source>
        <dbReference type="ARBA" id="ARBA00023212"/>
    </source>
</evidence>
<dbReference type="InterPro" id="IPR036140">
    <property type="entry name" value="PFN_sf"/>
</dbReference>
<keyword evidence="3" id="KW-0963">Cytoplasm</keyword>
<gene>
    <name evidence="7" type="primary">LOC103054709</name>
</gene>
<dbReference type="Gene3D" id="3.30.450.30">
    <property type="entry name" value="Dynein light chain 2a, cytoplasmic"/>
    <property type="match status" value="1"/>
</dbReference>
<protein>
    <recommendedName>
        <fullName evidence="5">Profilin</fullName>
    </recommendedName>
</protein>
<reference evidence="7" key="1">
    <citation type="submission" date="2025-08" db="UniProtKB">
        <authorList>
            <consortium name="RefSeq"/>
        </authorList>
    </citation>
    <scope>IDENTIFICATION</scope>
    <source>
        <tissue evidence="7">Liver</tissue>
    </source>
</reference>
<comment type="similarity">
    <text evidence="2 5">Belongs to the profilin family.</text>
</comment>
<dbReference type="SUPFAM" id="SSF55770">
    <property type="entry name" value="Profilin (actin-binding protein)"/>
    <property type="match status" value="1"/>
</dbReference>
<evidence type="ECO:0000256" key="1">
    <source>
        <dbReference type="ARBA" id="ARBA00004245"/>
    </source>
</evidence>
<dbReference type="GO" id="GO:0003779">
    <property type="term" value="F:actin binding"/>
    <property type="evidence" value="ECO:0007669"/>
    <property type="project" value="UniProtKB-KW"/>
</dbReference>
<comment type="subcellular location">
    <subcellularLocation>
        <location evidence="1">Cytoplasm</location>
        <location evidence="1">Cytoskeleton</location>
    </subcellularLocation>
</comment>
<proteinExistence type="inferred from homology"/>
<evidence type="ECO:0000313" key="6">
    <source>
        <dbReference type="Proteomes" id="UP000695026"/>
    </source>
</evidence>
<dbReference type="SMART" id="SM00392">
    <property type="entry name" value="PROF"/>
    <property type="match status" value="1"/>
</dbReference>
<dbReference type="InterPro" id="IPR005454">
    <property type="entry name" value="Profilin1/2/3_vertebrate"/>
</dbReference>
<dbReference type="GO" id="GO:0005856">
    <property type="term" value="C:cytoskeleton"/>
    <property type="evidence" value="ECO:0007669"/>
    <property type="project" value="UniProtKB-SubCell"/>
</dbReference>
<dbReference type="PANTHER" id="PTHR13936:SF14">
    <property type="entry name" value="PROFILIN-1"/>
    <property type="match status" value="1"/>
</dbReference>
<sequence length="168" mass="17825">NCASPSLSQERSGFQPLLLWGRGRGSRDHVAGRASAPLILAPLTLGSLGPSLPGGEARAASGHHLCLCWSPQPAEVNVLVGKDRSNLFVNGLTLGGQKCSVIRDSLHMDGESTMDLRTKSTGGAPTYNITAAMTNKTIVLVMGKEGIHGGCINKKCYEMANHLRRSQY</sequence>
<keyword evidence="6" id="KW-1185">Reference proteome</keyword>
<name>A0A9F2WMC7_PYTBI</name>
<dbReference type="KEGG" id="pbi:103054709"/>
<evidence type="ECO:0000256" key="3">
    <source>
        <dbReference type="ARBA" id="ARBA00022490"/>
    </source>
</evidence>
<keyword evidence="5" id="KW-0009">Actin-binding</keyword>